<reference evidence="2 3" key="1">
    <citation type="journal article" date="2015" name="Proc. Natl. Acad. Sci. U.S.A.">
        <title>The resurrection genome of Boea hygrometrica: A blueprint for survival of dehydration.</title>
        <authorList>
            <person name="Xiao L."/>
            <person name="Yang G."/>
            <person name="Zhang L."/>
            <person name="Yang X."/>
            <person name="Zhao S."/>
            <person name="Ji Z."/>
            <person name="Zhou Q."/>
            <person name="Hu M."/>
            <person name="Wang Y."/>
            <person name="Chen M."/>
            <person name="Xu Y."/>
            <person name="Jin H."/>
            <person name="Xiao X."/>
            <person name="Hu G."/>
            <person name="Bao F."/>
            <person name="Hu Y."/>
            <person name="Wan P."/>
            <person name="Li L."/>
            <person name="Deng X."/>
            <person name="Kuang T."/>
            <person name="Xiang C."/>
            <person name="Zhu J.K."/>
            <person name="Oliver M.J."/>
            <person name="He Y."/>
        </authorList>
    </citation>
    <scope>NUCLEOTIDE SEQUENCE [LARGE SCALE GENOMIC DNA]</scope>
    <source>
        <strain evidence="3">cv. XS01</strain>
    </source>
</reference>
<gene>
    <name evidence="2" type="ORF">F511_28296</name>
</gene>
<sequence>MESSYISNALRINFDSILGIRDNDGMENMFRVLEATGLRGFLGCPSVLYEQELEQCFDTALIQDGNVTCAVSGKYVVISISRFAGVFNRPTDGLIDLSKVPNDLVLQPLTLFSHSGKPVQFSCKKRLLKYEFRLLNNILAKSITVKAGSFDAVTHERFLMMTAIHFGIKVNWSEILFEVLKEMVDRTTRRAKGFAAQICFLLKGDPVVTLGEAKTFPPLKILSEKMVNTYVATNKTIEACGETDEPDLATVAFVKNKSMSKKRPAAVSDAPVVKKKRTSSGKSVSKEKDLAIVSVALDSERIQTFDPTSAIPAAHPPTPKRRAPKRKLRMTTGSDDVDIIDTVITETTQMETDMEEPSLTRSDDIAFEVSERSSAVNDEDDNLDGAENEIARKMASFTASKQFPQDPLRSGEDDDMSGFKQPRHRVRDIAFEVSERSSAVNDEDDNLDGAENEIARKMASFTASKQFPQDPLRSGEDDDMSGFKQPKANDLWQRLPKQTVPLTIELSPQRQFDDTLAPLYRGLFNNMRQEIQIQKSALSVDILASQRKLITQQAAISTGLDDIRKYFDDTKAALSNAILPSMRKHRKIIITFPLSWVNLLPTSIEVVMTKRGKVVASALNRLLMIRIDLVEVVLAEVVVVLVEVVEEMIEGILLRKGNPAVVVVDRVLVVNLMDLIDLKKRMLNTGCLERISFKIFQFLLYKYFVH</sequence>
<organism evidence="2 3">
    <name type="scientific">Dorcoceras hygrometricum</name>
    <dbReference type="NCBI Taxonomy" id="472368"/>
    <lineage>
        <taxon>Eukaryota</taxon>
        <taxon>Viridiplantae</taxon>
        <taxon>Streptophyta</taxon>
        <taxon>Embryophyta</taxon>
        <taxon>Tracheophyta</taxon>
        <taxon>Spermatophyta</taxon>
        <taxon>Magnoliopsida</taxon>
        <taxon>eudicotyledons</taxon>
        <taxon>Gunneridae</taxon>
        <taxon>Pentapetalae</taxon>
        <taxon>asterids</taxon>
        <taxon>lamiids</taxon>
        <taxon>Lamiales</taxon>
        <taxon>Gesneriaceae</taxon>
        <taxon>Didymocarpoideae</taxon>
        <taxon>Trichosporeae</taxon>
        <taxon>Loxocarpinae</taxon>
        <taxon>Dorcoceras</taxon>
    </lineage>
</organism>
<feature type="region of interest" description="Disordered" evidence="1">
    <location>
        <begin position="308"/>
        <end position="329"/>
    </location>
</feature>
<dbReference type="AlphaFoldDB" id="A0A2Z7A527"/>
<dbReference type="Proteomes" id="UP000250235">
    <property type="component" value="Unassembled WGS sequence"/>
</dbReference>
<feature type="region of interest" description="Disordered" evidence="1">
    <location>
        <begin position="401"/>
        <end position="420"/>
    </location>
</feature>
<name>A0A2Z7A527_9LAMI</name>
<evidence type="ECO:0000313" key="2">
    <source>
        <dbReference type="EMBL" id="KZV16203.1"/>
    </source>
</evidence>
<proteinExistence type="predicted"/>
<evidence type="ECO:0000313" key="3">
    <source>
        <dbReference type="Proteomes" id="UP000250235"/>
    </source>
</evidence>
<protein>
    <submittedName>
        <fullName evidence="2">Splicing factor 3B subunit 1-like</fullName>
    </submittedName>
</protein>
<dbReference type="EMBL" id="KV019194">
    <property type="protein sequence ID" value="KZV16203.1"/>
    <property type="molecule type" value="Genomic_DNA"/>
</dbReference>
<feature type="region of interest" description="Disordered" evidence="1">
    <location>
        <begin position="460"/>
        <end position="480"/>
    </location>
</feature>
<accession>A0A2Z7A527</accession>
<keyword evidence="3" id="KW-1185">Reference proteome</keyword>
<evidence type="ECO:0000256" key="1">
    <source>
        <dbReference type="SAM" id="MobiDB-lite"/>
    </source>
</evidence>
<feature type="compositionally biased region" description="Basic residues" evidence="1">
    <location>
        <begin position="318"/>
        <end position="329"/>
    </location>
</feature>